<organism evidence="1 2">
    <name type="scientific">Acinetobacter nosocomialis</name>
    <dbReference type="NCBI Taxonomy" id="106654"/>
    <lineage>
        <taxon>Bacteria</taxon>
        <taxon>Pseudomonadati</taxon>
        <taxon>Pseudomonadota</taxon>
        <taxon>Gammaproteobacteria</taxon>
        <taxon>Moraxellales</taxon>
        <taxon>Moraxellaceae</taxon>
        <taxon>Acinetobacter</taxon>
        <taxon>Acinetobacter calcoaceticus/baumannii complex</taxon>
    </lineage>
</organism>
<protein>
    <submittedName>
        <fullName evidence="1">Uncharacterized protein</fullName>
    </submittedName>
</protein>
<reference evidence="2" key="1">
    <citation type="submission" date="2017-12" db="EMBL/GenBank/DDBJ databases">
        <title>FDA dAtabase for Regulatory Grade micrObial Sequences (FDA-ARGOS): Supporting development and validation of Infectious Disease Dx tests.</title>
        <authorList>
            <person name="Hoffmann M."/>
            <person name="Allard M."/>
            <person name="Evans P."/>
            <person name="Brown E."/>
            <person name="Tallon L."/>
            <person name="Sadzewicz L."/>
            <person name="Sengamalay N."/>
            <person name="Ott S."/>
            <person name="Godinez A."/>
            <person name="Nagaraj S."/>
            <person name="Vavikolanu K."/>
            <person name="Aluvathingal J."/>
            <person name="Nadendla S."/>
            <person name="Sichtig H."/>
        </authorList>
    </citation>
    <scope>NUCLEOTIDE SEQUENCE [LARGE SCALE GENOMIC DNA]</scope>
    <source>
        <strain evidence="2">FDAARGOS_129</strain>
    </source>
</reference>
<dbReference type="AlphaFoldDB" id="A0A2L1VEJ6"/>
<gene>
    <name evidence="1" type="ORF">AL533_03555</name>
</gene>
<dbReference type="Proteomes" id="UP000237921">
    <property type="component" value="Chromosome"/>
</dbReference>
<dbReference type="EMBL" id="CP014019">
    <property type="protein sequence ID" value="AVF43527.1"/>
    <property type="molecule type" value="Genomic_DNA"/>
</dbReference>
<evidence type="ECO:0000313" key="1">
    <source>
        <dbReference type="EMBL" id="AVF43527.1"/>
    </source>
</evidence>
<accession>A0A2L1VEJ6</accession>
<evidence type="ECO:0000313" key="2">
    <source>
        <dbReference type="Proteomes" id="UP000237921"/>
    </source>
</evidence>
<proteinExistence type="predicted"/>
<name>A0A2L1VEJ6_ACINO</name>
<sequence>MWQHHIKKVNVFIISISYKKLVNLLKNAYLHKSLLQEARFSAILARCYIGFIDLPLMIKFTNT</sequence>